<dbReference type="Pfam" id="PF01765">
    <property type="entry name" value="RRF"/>
    <property type="match status" value="1"/>
</dbReference>
<dbReference type="EMBL" id="HE573022">
    <property type="protein sequence ID" value="CCC48340.1"/>
    <property type="molecule type" value="Genomic_DNA"/>
</dbReference>
<feature type="coiled-coil region" evidence="3">
    <location>
        <begin position="198"/>
        <end position="225"/>
    </location>
</feature>
<proteinExistence type="inferred from homology"/>
<dbReference type="SUPFAM" id="SSF55194">
    <property type="entry name" value="Ribosome recycling factor, RRF"/>
    <property type="match status" value="1"/>
</dbReference>
<dbReference type="Gene3D" id="1.10.132.20">
    <property type="entry name" value="Ribosome-recycling factor"/>
    <property type="match status" value="1"/>
</dbReference>
<sequence>MWRVMLGNVSRTCAHAPIGPHKERLLAIRLASSLAIGHTLLRLKDVRRSDRGSARRLTFEERAERRAGKSREQRAAKENLLQEAETVINTDVPDELQLVFQQHLDRANVSAMKVLNMAKCLELLEVDVGGQKVLLTKAAQVLKTGATTLEIVPRNTTFSSSILQRVTRFDAALHVAKEQQKIKVSIPTVTTSRREKAVEEIQQTISSFRNKAKQLRSQASRALQEAGIEDAAARELHQQLDETINSFVDEKVVELEQLAADVTSMGVDEADLA</sequence>
<dbReference type="VEuPathDB" id="TriTrypDB:TvY486_0601310"/>
<evidence type="ECO:0000313" key="5">
    <source>
        <dbReference type="EMBL" id="CCC48340.1"/>
    </source>
</evidence>
<protein>
    <recommendedName>
        <fullName evidence="4">Ribosome recycling factor domain-containing protein</fullName>
    </recommendedName>
</protein>
<dbReference type="InterPro" id="IPR023584">
    <property type="entry name" value="Ribosome_recyc_fac_dom"/>
</dbReference>
<comment type="similarity">
    <text evidence="1">Belongs to the RRF family.</text>
</comment>
<dbReference type="GO" id="GO:0006412">
    <property type="term" value="P:translation"/>
    <property type="evidence" value="ECO:0007669"/>
    <property type="project" value="UniProtKB-KW"/>
</dbReference>
<dbReference type="InterPro" id="IPR036191">
    <property type="entry name" value="RRF_sf"/>
</dbReference>
<evidence type="ECO:0000256" key="1">
    <source>
        <dbReference type="ARBA" id="ARBA00005912"/>
    </source>
</evidence>
<evidence type="ECO:0000259" key="4">
    <source>
        <dbReference type="Pfam" id="PF01765"/>
    </source>
</evidence>
<dbReference type="Gene3D" id="3.30.1360.40">
    <property type="match status" value="1"/>
</dbReference>
<organism evidence="5">
    <name type="scientific">Trypanosoma vivax (strain Y486)</name>
    <dbReference type="NCBI Taxonomy" id="1055687"/>
    <lineage>
        <taxon>Eukaryota</taxon>
        <taxon>Discoba</taxon>
        <taxon>Euglenozoa</taxon>
        <taxon>Kinetoplastea</taxon>
        <taxon>Metakinetoplastina</taxon>
        <taxon>Trypanosomatida</taxon>
        <taxon>Trypanosomatidae</taxon>
        <taxon>Trypanosoma</taxon>
        <taxon>Duttonella</taxon>
    </lineage>
</organism>
<evidence type="ECO:0000256" key="3">
    <source>
        <dbReference type="SAM" id="Coils"/>
    </source>
</evidence>
<evidence type="ECO:0000256" key="2">
    <source>
        <dbReference type="ARBA" id="ARBA00022917"/>
    </source>
</evidence>
<name>G0TWK2_TRYVY</name>
<feature type="domain" description="Ribosome recycling factor" evidence="4">
    <location>
        <begin position="118"/>
        <end position="260"/>
    </location>
</feature>
<gene>
    <name evidence="5" type="ORF">TVY486_0601310</name>
</gene>
<reference evidence="5" key="1">
    <citation type="journal article" date="2012" name="Proc. Natl. Acad. Sci. U.S.A.">
        <title>Antigenic diversity is generated by distinct evolutionary mechanisms in African trypanosome species.</title>
        <authorList>
            <person name="Jackson A.P."/>
            <person name="Berry A."/>
            <person name="Aslett M."/>
            <person name="Allison H.C."/>
            <person name="Burton P."/>
            <person name="Vavrova-Anderson J."/>
            <person name="Brown R."/>
            <person name="Browne H."/>
            <person name="Corton N."/>
            <person name="Hauser H."/>
            <person name="Gamble J."/>
            <person name="Gilderthorp R."/>
            <person name="Marcello L."/>
            <person name="McQuillan J."/>
            <person name="Otto T.D."/>
            <person name="Quail M.A."/>
            <person name="Sanders M.J."/>
            <person name="van Tonder A."/>
            <person name="Ginger M.L."/>
            <person name="Field M.C."/>
            <person name="Barry J.D."/>
            <person name="Hertz-Fowler C."/>
            <person name="Berriman M."/>
        </authorList>
    </citation>
    <scope>NUCLEOTIDE SEQUENCE</scope>
    <source>
        <strain evidence="5">Y486</strain>
    </source>
</reference>
<dbReference type="GO" id="GO:0005739">
    <property type="term" value="C:mitochondrion"/>
    <property type="evidence" value="ECO:0007669"/>
    <property type="project" value="TreeGrafter"/>
</dbReference>
<keyword evidence="3" id="KW-0175">Coiled coil</keyword>
<accession>G0TWK2</accession>
<dbReference type="AlphaFoldDB" id="G0TWK2"/>
<dbReference type="GO" id="GO:0043023">
    <property type="term" value="F:ribosomal large subunit binding"/>
    <property type="evidence" value="ECO:0007669"/>
    <property type="project" value="TreeGrafter"/>
</dbReference>
<dbReference type="InterPro" id="IPR002661">
    <property type="entry name" value="Ribosome_recyc_fac"/>
</dbReference>
<keyword evidence="2" id="KW-0648">Protein biosynthesis</keyword>
<dbReference type="PANTHER" id="PTHR20982">
    <property type="entry name" value="RIBOSOME RECYCLING FACTOR"/>
    <property type="match status" value="1"/>
</dbReference>
<dbReference type="PANTHER" id="PTHR20982:SF3">
    <property type="entry name" value="MITOCHONDRIAL RIBOSOME RECYCLING FACTOR PSEUDO 1"/>
    <property type="match status" value="1"/>
</dbReference>